<accession>X6LZW3</accession>
<evidence type="ECO:0000256" key="1">
    <source>
        <dbReference type="SAM" id="MobiDB-lite"/>
    </source>
</evidence>
<feature type="compositionally biased region" description="Basic residues" evidence="1">
    <location>
        <begin position="262"/>
        <end position="271"/>
    </location>
</feature>
<organism evidence="2 3">
    <name type="scientific">Reticulomyxa filosa</name>
    <dbReference type="NCBI Taxonomy" id="46433"/>
    <lineage>
        <taxon>Eukaryota</taxon>
        <taxon>Sar</taxon>
        <taxon>Rhizaria</taxon>
        <taxon>Retaria</taxon>
        <taxon>Foraminifera</taxon>
        <taxon>Monothalamids</taxon>
        <taxon>Reticulomyxidae</taxon>
        <taxon>Reticulomyxa</taxon>
    </lineage>
</organism>
<proteinExistence type="predicted"/>
<reference evidence="2 3" key="1">
    <citation type="journal article" date="2013" name="Curr. Biol.">
        <title>The Genome of the Foraminiferan Reticulomyxa filosa.</title>
        <authorList>
            <person name="Glockner G."/>
            <person name="Hulsmann N."/>
            <person name="Schleicher M."/>
            <person name="Noegel A.A."/>
            <person name="Eichinger L."/>
            <person name="Gallinger C."/>
            <person name="Pawlowski J."/>
            <person name="Sierra R."/>
            <person name="Euteneuer U."/>
            <person name="Pillet L."/>
            <person name="Moustafa A."/>
            <person name="Platzer M."/>
            <person name="Groth M."/>
            <person name="Szafranski K."/>
            <person name="Schliwa M."/>
        </authorList>
    </citation>
    <scope>NUCLEOTIDE SEQUENCE [LARGE SCALE GENOMIC DNA]</scope>
</reference>
<comment type="caution">
    <text evidence="2">The sequence shown here is derived from an EMBL/GenBank/DDBJ whole genome shotgun (WGS) entry which is preliminary data.</text>
</comment>
<evidence type="ECO:0000313" key="3">
    <source>
        <dbReference type="Proteomes" id="UP000023152"/>
    </source>
</evidence>
<evidence type="ECO:0000313" key="2">
    <source>
        <dbReference type="EMBL" id="ETO07448.1"/>
    </source>
</evidence>
<keyword evidence="3" id="KW-1185">Reference proteome</keyword>
<sequence>MSNQRSIDGNEQVFSSPLCCCPYDADTEVELLEKKRNQFFIGQKLRLTFHWTTKKIIGTIKDNYPDKKEVHVWRDDTGEPGIVDIENKQAWEMFFNGEHLWSLVDELQLEKVRSKRQDEAIAISREELLSWRPIPVATEIGEFVQVRFDKSPVHYYIGRITDFDPVSRLTRVIYGNPGIHGSEWCCLLLLLIFPLSHECAQTENRGTSDKIKKLTIKQRQAMEEAIQKQMLAVPLGVHQPPPFDPYVYRLPSEFVNPEHQPASKRKEHHINKSQPRSNYRYFTRHQL</sequence>
<dbReference type="AlphaFoldDB" id="X6LZW3"/>
<protein>
    <submittedName>
        <fullName evidence="2">Uncharacterized protein</fullName>
    </submittedName>
</protein>
<dbReference type="Proteomes" id="UP000023152">
    <property type="component" value="Unassembled WGS sequence"/>
</dbReference>
<feature type="region of interest" description="Disordered" evidence="1">
    <location>
        <begin position="257"/>
        <end position="276"/>
    </location>
</feature>
<name>X6LZW3_RETFI</name>
<gene>
    <name evidence="2" type="ORF">RFI_29945</name>
</gene>
<dbReference type="EMBL" id="ASPP01026156">
    <property type="protein sequence ID" value="ETO07448.1"/>
    <property type="molecule type" value="Genomic_DNA"/>
</dbReference>
<feature type="non-terminal residue" evidence="2">
    <location>
        <position position="287"/>
    </location>
</feature>